<keyword evidence="3" id="KW-1185">Reference proteome</keyword>
<evidence type="ECO:0000256" key="1">
    <source>
        <dbReference type="SAM" id="SignalP"/>
    </source>
</evidence>
<evidence type="ECO:0000313" key="3">
    <source>
        <dbReference type="Proteomes" id="UP000032544"/>
    </source>
</evidence>
<proteinExistence type="predicted"/>
<protein>
    <recommendedName>
        <fullName evidence="4">DUF4382 domain-containing protein</fullName>
    </recommendedName>
</protein>
<organism evidence="2 3">
    <name type="scientific">Draconibacterium sediminis</name>
    <dbReference type="NCBI Taxonomy" id="1544798"/>
    <lineage>
        <taxon>Bacteria</taxon>
        <taxon>Pseudomonadati</taxon>
        <taxon>Bacteroidota</taxon>
        <taxon>Bacteroidia</taxon>
        <taxon>Marinilabiliales</taxon>
        <taxon>Prolixibacteraceae</taxon>
        <taxon>Draconibacterium</taxon>
    </lineage>
</organism>
<sequence>MKRFKLKQLSVLLFFAIIFASCSNDDSLTEPKIDLKFNTITTPFVLKSTSQSKSLSFASGTIILRRVEFQAQTQNDSVGIDFQVEMNTKIDFATGKTTPDISYAEIPAGTYDQVEVEIELQDNGPEPAIRLNGTYIDLSGTSHDVLFEFNSGENFEVEKQGKITFSTNESALAQVTIDPSAWFAAVTNEQLSSASKVNGVIVISENYNSDIFDIVSDGLDLAKEVEINQ</sequence>
<dbReference type="OrthoDB" id="851020at2"/>
<dbReference type="Proteomes" id="UP000032544">
    <property type="component" value="Unassembled WGS sequence"/>
</dbReference>
<dbReference type="RefSeq" id="WP_045029360.1">
    <property type="nucleotide sequence ID" value="NZ_JRHC01000002.1"/>
</dbReference>
<dbReference type="AlphaFoldDB" id="A0A0D8JCU0"/>
<reference evidence="2 3" key="1">
    <citation type="submission" date="2014-09" db="EMBL/GenBank/DDBJ databases">
        <title>Draft Genome Sequence of Draconibacterium sp. JN14CK-3.</title>
        <authorList>
            <person name="Dong C."/>
            <person name="Lai Q."/>
            <person name="Shao Z."/>
        </authorList>
    </citation>
    <scope>NUCLEOTIDE SEQUENCE [LARGE SCALE GENOMIC DNA]</scope>
    <source>
        <strain evidence="2 3">JN14CK-3</strain>
    </source>
</reference>
<accession>A0A0D8JCU0</accession>
<keyword evidence="1" id="KW-0732">Signal</keyword>
<comment type="caution">
    <text evidence="2">The sequence shown here is derived from an EMBL/GenBank/DDBJ whole genome shotgun (WGS) entry which is preliminary data.</text>
</comment>
<evidence type="ECO:0000313" key="2">
    <source>
        <dbReference type="EMBL" id="KJF43618.1"/>
    </source>
</evidence>
<dbReference type="STRING" id="1544798.LH29_10900"/>
<dbReference type="PROSITE" id="PS51257">
    <property type="entry name" value="PROKAR_LIPOPROTEIN"/>
    <property type="match status" value="1"/>
</dbReference>
<evidence type="ECO:0008006" key="4">
    <source>
        <dbReference type="Google" id="ProtNLM"/>
    </source>
</evidence>
<feature type="signal peptide" evidence="1">
    <location>
        <begin position="1"/>
        <end position="20"/>
    </location>
</feature>
<name>A0A0D8JCU0_9BACT</name>
<feature type="chain" id="PRO_5002330824" description="DUF4382 domain-containing protein" evidence="1">
    <location>
        <begin position="21"/>
        <end position="229"/>
    </location>
</feature>
<dbReference type="EMBL" id="JRHC01000002">
    <property type="protein sequence ID" value="KJF43618.1"/>
    <property type="molecule type" value="Genomic_DNA"/>
</dbReference>
<gene>
    <name evidence="2" type="ORF">LH29_10900</name>
</gene>